<name>A0ABM9M2J8_9MYCO</name>
<keyword evidence="6 7" id="KW-0472">Membrane</keyword>
<dbReference type="InterPro" id="IPR002758">
    <property type="entry name" value="Cation_antiport_E"/>
</dbReference>
<evidence type="ECO:0000256" key="7">
    <source>
        <dbReference type="SAM" id="Phobius"/>
    </source>
</evidence>
<feature type="transmembrane region" description="Helical" evidence="7">
    <location>
        <begin position="103"/>
        <end position="122"/>
    </location>
</feature>
<comment type="subcellular location">
    <subcellularLocation>
        <location evidence="1">Cell membrane</location>
        <topology evidence="1">Multi-pass membrane protein</topology>
    </subcellularLocation>
</comment>
<evidence type="ECO:0000256" key="4">
    <source>
        <dbReference type="ARBA" id="ARBA00022692"/>
    </source>
</evidence>
<keyword evidence="9" id="KW-1185">Reference proteome</keyword>
<gene>
    <name evidence="8" type="ORF">MU0053_004075</name>
</gene>
<dbReference type="PANTHER" id="PTHR34584">
    <property type="entry name" value="NA(+)/H(+) ANTIPORTER SUBUNIT E1"/>
    <property type="match status" value="1"/>
</dbReference>
<feature type="transmembrane region" description="Helical" evidence="7">
    <location>
        <begin position="63"/>
        <end position="83"/>
    </location>
</feature>
<feature type="transmembrane region" description="Helical" evidence="7">
    <location>
        <begin position="7"/>
        <end position="25"/>
    </location>
</feature>
<proteinExistence type="inferred from homology"/>
<dbReference type="RefSeq" id="WP_308482955.1">
    <property type="nucleotide sequence ID" value="NZ_OY726397.1"/>
</dbReference>
<reference evidence="8 9" key="1">
    <citation type="submission" date="2023-08" db="EMBL/GenBank/DDBJ databases">
        <authorList>
            <person name="Folkvardsen B D."/>
            <person name="Norman A."/>
        </authorList>
    </citation>
    <scope>NUCLEOTIDE SEQUENCE [LARGE SCALE GENOMIC DNA]</scope>
    <source>
        <strain evidence="8 9">Mu0053</strain>
    </source>
</reference>
<evidence type="ECO:0000256" key="1">
    <source>
        <dbReference type="ARBA" id="ARBA00004651"/>
    </source>
</evidence>
<evidence type="ECO:0000256" key="2">
    <source>
        <dbReference type="ARBA" id="ARBA00006228"/>
    </source>
</evidence>
<protein>
    <submittedName>
        <fullName evidence="8">Na+/H+ antiporter subunit E</fullName>
    </submittedName>
</protein>
<evidence type="ECO:0000313" key="9">
    <source>
        <dbReference type="Proteomes" id="UP001190465"/>
    </source>
</evidence>
<evidence type="ECO:0000256" key="3">
    <source>
        <dbReference type="ARBA" id="ARBA00022475"/>
    </source>
</evidence>
<feature type="transmembrane region" description="Helical" evidence="7">
    <location>
        <begin position="31"/>
        <end position="51"/>
    </location>
</feature>
<sequence>MRWLALRLWMLIWLMLVWVLLWGSFSPANVIGGFAIALVVTVLLPLPPVPVEGRVHPLSLAYLIVRVAWALVQSSTQIAWLTIRPTGPPITAVLRAHLNLKSDLVLALAVNIMNVIPGSIVLEIDQERRMVYVHVIDASTEKAVSKFYRQAAWVERLLIRAFERDEEWRPAAHDEAGHDGNAEVERA</sequence>
<evidence type="ECO:0000256" key="5">
    <source>
        <dbReference type="ARBA" id="ARBA00022989"/>
    </source>
</evidence>
<comment type="similarity">
    <text evidence="2">Belongs to the CPA3 antiporters (TC 2.A.63) subunit E family.</text>
</comment>
<keyword evidence="5 7" id="KW-1133">Transmembrane helix</keyword>
<dbReference type="PANTHER" id="PTHR34584:SF1">
    <property type="entry name" value="NA(+)_H(+) ANTIPORTER SUBUNIT E1"/>
    <property type="match status" value="1"/>
</dbReference>
<dbReference type="Pfam" id="PF01899">
    <property type="entry name" value="MNHE"/>
    <property type="match status" value="1"/>
</dbReference>
<evidence type="ECO:0000256" key="6">
    <source>
        <dbReference type="ARBA" id="ARBA00023136"/>
    </source>
</evidence>
<accession>A0ABM9M2J8</accession>
<dbReference type="Proteomes" id="UP001190465">
    <property type="component" value="Chromosome"/>
</dbReference>
<organism evidence="8 9">
    <name type="scientific">[Mycobacterium] burgundiense</name>
    <dbReference type="NCBI Taxonomy" id="3064286"/>
    <lineage>
        <taxon>Bacteria</taxon>
        <taxon>Bacillati</taxon>
        <taxon>Actinomycetota</taxon>
        <taxon>Actinomycetes</taxon>
        <taxon>Mycobacteriales</taxon>
        <taxon>Mycobacteriaceae</taxon>
        <taxon>Mycolicibacterium</taxon>
    </lineage>
</organism>
<keyword evidence="3" id="KW-1003">Cell membrane</keyword>
<evidence type="ECO:0000313" key="8">
    <source>
        <dbReference type="EMBL" id="CAJ1509112.1"/>
    </source>
</evidence>
<keyword evidence="4 7" id="KW-0812">Transmembrane</keyword>
<dbReference type="NCBIfam" id="NF006521">
    <property type="entry name" value="PRK08965.1-5"/>
    <property type="match status" value="1"/>
</dbReference>
<dbReference type="EMBL" id="OY726397">
    <property type="protein sequence ID" value="CAJ1509112.1"/>
    <property type="molecule type" value="Genomic_DNA"/>
</dbReference>